<keyword evidence="6" id="KW-1185">Reference proteome</keyword>
<dbReference type="Proteomes" id="UP000253940">
    <property type="component" value="Chromosome"/>
</dbReference>
<dbReference type="Pfam" id="PF01156">
    <property type="entry name" value="IU_nuc_hydro"/>
    <property type="match status" value="1"/>
</dbReference>
<evidence type="ECO:0000259" key="4">
    <source>
        <dbReference type="Pfam" id="PF01156"/>
    </source>
</evidence>
<feature type="domain" description="Inosine/uridine-preferring nucleoside hydrolase" evidence="4">
    <location>
        <begin position="24"/>
        <end position="352"/>
    </location>
</feature>
<organism evidence="5 6">
    <name type="scientific">Aquirhabdus parva</name>
    <dbReference type="NCBI Taxonomy" id="2283318"/>
    <lineage>
        <taxon>Bacteria</taxon>
        <taxon>Pseudomonadati</taxon>
        <taxon>Pseudomonadota</taxon>
        <taxon>Gammaproteobacteria</taxon>
        <taxon>Moraxellales</taxon>
        <taxon>Moraxellaceae</taxon>
        <taxon>Aquirhabdus</taxon>
    </lineage>
</organism>
<evidence type="ECO:0000256" key="2">
    <source>
        <dbReference type="ARBA" id="ARBA00023295"/>
    </source>
</evidence>
<keyword evidence="1 5" id="KW-0378">Hydrolase</keyword>
<dbReference type="KEGG" id="mbah:HYN46_11900"/>
<dbReference type="PANTHER" id="PTHR12304:SF4">
    <property type="entry name" value="URIDINE NUCLEOSIDASE"/>
    <property type="match status" value="1"/>
</dbReference>
<proteinExistence type="predicted"/>
<keyword evidence="3" id="KW-0732">Signal</keyword>
<evidence type="ECO:0000256" key="3">
    <source>
        <dbReference type="SAM" id="SignalP"/>
    </source>
</evidence>
<feature type="chain" id="PRO_5017062652" evidence="3">
    <location>
        <begin position="19"/>
        <end position="373"/>
    </location>
</feature>
<evidence type="ECO:0000313" key="5">
    <source>
        <dbReference type="EMBL" id="AXI04671.1"/>
    </source>
</evidence>
<name>A0A345PBL2_9GAMM</name>
<dbReference type="GO" id="GO:0006152">
    <property type="term" value="P:purine nucleoside catabolic process"/>
    <property type="evidence" value="ECO:0007669"/>
    <property type="project" value="TreeGrafter"/>
</dbReference>
<protein>
    <submittedName>
        <fullName evidence="5">Nucleoside hydrolase</fullName>
    </submittedName>
</protein>
<dbReference type="GO" id="GO:0005829">
    <property type="term" value="C:cytosol"/>
    <property type="evidence" value="ECO:0007669"/>
    <property type="project" value="TreeGrafter"/>
</dbReference>
<dbReference type="AlphaFoldDB" id="A0A345PBL2"/>
<accession>A0A345PBL2</accession>
<evidence type="ECO:0000313" key="6">
    <source>
        <dbReference type="Proteomes" id="UP000253940"/>
    </source>
</evidence>
<gene>
    <name evidence="5" type="ORF">HYN46_11900</name>
</gene>
<dbReference type="SUPFAM" id="SSF53590">
    <property type="entry name" value="Nucleoside hydrolase"/>
    <property type="match status" value="1"/>
</dbReference>
<dbReference type="OrthoDB" id="9797882at2"/>
<reference evidence="5 6" key="1">
    <citation type="submission" date="2018-07" db="EMBL/GenBank/DDBJ databases">
        <title>Genome sequencing of Moraxellaceae gen. HYN0046.</title>
        <authorList>
            <person name="Kim M."/>
            <person name="Yi H."/>
        </authorList>
    </citation>
    <scope>NUCLEOTIDE SEQUENCE [LARGE SCALE GENOMIC DNA]</scope>
    <source>
        <strain evidence="5 6">HYN0046</strain>
    </source>
</reference>
<evidence type="ECO:0000256" key="1">
    <source>
        <dbReference type="ARBA" id="ARBA00022801"/>
    </source>
</evidence>
<dbReference type="EMBL" id="CP031222">
    <property type="protein sequence ID" value="AXI04671.1"/>
    <property type="molecule type" value="Genomic_DNA"/>
</dbReference>
<dbReference type="GO" id="GO:0008477">
    <property type="term" value="F:purine nucleosidase activity"/>
    <property type="evidence" value="ECO:0007669"/>
    <property type="project" value="TreeGrafter"/>
</dbReference>
<feature type="signal peptide" evidence="3">
    <location>
        <begin position="1"/>
        <end position="18"/>
    </location>
</feature>
<dbReference type="InterPro" id="IPR001910">
    <property type="entry name" value="Inosine/uridine_hydrolase_dom"/>
</dbReference>
<dbReference type="InterPro" id="IPR036452">
    <property type="entry name" value="Ribo_hydro-like"/>
</dbReference>
<dbReference type="InterPro" id="IPR023186">
    <property type="entry name" value="IUNH"/>
</dbReference>
<dbReference type="PANTHER" id="PTHR12304">
    <property type="entry name" value="INOSINE-URIDINE PREFERRING NUCLEOSIDE HYDROLASE"/>
    <property type="match status" value="1"/>
</dbReference>
<dbReference type="Gene3D" id="3.90.245.10">
    <property type="entry name" value="Ribonucleoside hydrolase-like"/>
    <property type="match status" value="1"/>
</dbReference>
<sequence length="373" mass="41077">MYSAIALCCLASTIPANAADQRKVILDDDIAGPRAAQLMALMSPYVDVLGITVVSGDAWRDENVAHALRMLEIAGRTDIPVVPGAIFPLLNTKAFTNKWEALHGRLVWKGAWMDDKFPDGTIQTQPKFHGPYEVPHLPEGDPQIKPSNEIAANFLIRKVHEFPGQVTIIATGPLTNLALAARLDPTFAATAKELIYMGGSVNPHQQLTSKSAEQFGREYRNTPRLEFNFRWDPEAARIVLREPWKHIVMIPVDPSTATELTPKLLNDMTASQTPIAKALRQYNEAGFPLWDDIATAVWLDPSIITQSDDLLVDVDTDSGAGYGNTLSWAQGWGPDLGERVNTVVRSVDVKALEKMMITILNRPQPKANPTSIK</sequence>
<keyword evidence="2" id="KW-0326">Glycosidase</keyword>